<dbReference type="AlphaFoldDB" id="A0A239BUA3"/>
<evidence type="ECO:0000256" key="8">
    <source>
        <dbReference type="RuleBase" id="RU366073"/>
    </source>
</evidence>
<evidence type="ECO:0000256" key="1">
    <source>
        <dbReference type="ARBA" id="ARBA00009388"/>
    </source>
</evidence>
<accession>A0A239BUA3</accession>
<dbReference type="PANTHER" id="PTHR43579">
    <property type="match status" value="1"/>
</dbReference>
<feature type="domain" description="Peptidase M4 C-terminal" evidence="11">
    <location>
        <begin position="331"/>
        <end position="498"/>
    </location>
</feature>
<name>A0A239BUA3_9ACTN</name>
<feature type="domain" description="Peptidase M4" evidence="10">
    <location>
        <begin position="273"/>
        <end position="327"/>
    </location>
</feature>
<dbReference type="EC" id="3.4.24.-" evidence="8"/>
<sequence>MSASAIVLAVAGTVVASLFALYTSFRLSKESSRTSARLIYGELTRNSAAVAYFLRTGTWPRAKVDAPVWTQRSESIAKMRRVVPFNSIYKGYAALEALAFVAQEGDRLGPSSQQILRTEVDVLRNAISMAGEIAKIDRKEIDENLKTLEVRASAASASAFVHVQLGTGFVPPEILRHVWAQAGVAHEALGQPSEAPSDQTSSPGTETRAGAPDARLMRRVYDAQHSRTGLRRHQARSEGEPPVADITINEIFDAMGNTHRFLWEAFRCDLQEFTGSPMTAIAHYGERYDNVYWDGTQLVVGDGDGQLFNRFSASPEVVAHELCHAVVSGLAGLRFANQAGALSEALCDIFGVLTAQFAASQTTEKADWLVGARLLRNGDALRSLKSPGTAYANDPVLGTDRQVAHLQQLVRTPDDNGGVHINSGIPAHAFYRTAMALGGYAWERAGLIWFEALKDPSLRPASGFTVFAGCTVGSAVSLFGEATPEHQAVLAAWEDVGVHPRPRPQAATPMA</sequence>
<dbReference type="SUPFAM" id="SSF55486">
    <property type="entry name" value="Metalloproteases ('zincins'), catalytic domain"/>
    <property type="match status" value="1"/>
</dbReference>
<keyword evidence="3" id="KW-0479">Metal-binding</keyword>
<organism evidence="12 13">
    <name type="scientific">Geodermatophilus saharensis</name>
    <dbReference type="NCBI Taxonomy" id="1137994"/>
    <lineage>
        <taxon>Bacteria</taxon>
        <taxon>Bacillati</taxon>
        <taxon>Actinomycetota</taxon>
        <taxon>Actinomycetes</taxon>
        <taxon>Geodermatophilales</taxon>
        <taxon>Geodermatophilaceae</taxon>
        <taxon>Geodermatophilus</taxon>
    </lineage>
</organism>
<dbReference type="Gene3D" id="1.10.390.10">
    <property type="entry name" value="Neutral Protease Domain 2"/>
    <property type="match status" value="1"/>
</dbReference>
<comment type="subcellular location">
    <subcellularLocation>
        <location evidence="8">Secreted</location>
    </subcellularLocation>
</comment>
<keyword evidence="2 8" id="KW-0645">Protease</keyword>
<evidence type="ECO:0000313" key="12">
    <source>
        <dbReference type="EMBL" id="SNS10634.1"/>
    </source>
</evidence>
<evidence type="ECO:0000256" key="9">
    <source>
        <dbReference type="SAM" id="MobiDB-lite"/>
    </source>
</evidence>
<dbReference type="PANTHER" id="PTHR43579:SF1">
    <property type="entry name" value="NEUTRAL METALLOPROTEINASE"/>
    <property type="match status" value="1"/>
</dbReference>
<evidence type="ECO:0000256" key="6">
    <source>
        <dbReference type="ARBA" id="ARBA00023049"/>
    </source>
</evidence>
<evidence type="ECO:0000256" key="3">
    <source>
        <dbReference type="ARBA" id="ARBA00022723"/>
    </source>
</evidence>
<dbReference type="GO" id="GO:0004222">
    <property type="term" value="F:metalloendopeptidase activity"/>
    <property type="evidence" value="ECO:0007669"/>
    <property type="project" value="UniProtKB-UniRule"/>
</dbReference>
<feature type="active site" description="Proton donor" evidence="7">
    <location>
        <position position="420"/>
    </location>
</feature>
<comment type="cofactor">
    <cofactor evidence="8">
        <name>Zn(2+)</name>
        <dbReference type="ChEBI" id="CHEBI:29105"/>
    </cofactor>
</comment>
<dbReference type="InterPro" id="IPR027268">
    <property type="entry name" value="Peptidase_M4/M1_CTD_sf"/>
</dbReference>
<dbReference type="GO" id="GO:0006508">
    <property type="term" value="P:proteolysis"/>
    <property type="evidence" value="ECO:0007669"/>
    <property type="project" value="UniProtKB-KW"/>
</dbReference>
<dbReference type="InterPro" id="IPR052759">
    <property type="entry name" value="Metalloprotease_M4"/>
</dbReference>
<dbReference type="PRINTS" id="PR00730">
    <property type="entry name" value="THERMOLYSIN"/>
</dbReference>
<dbReference type="GO" id="GO:0046872">
    <property type="term" value="F:metal ion binding"/>
    <property type="evidence" value="ECO:0007669"/>
    <property type="project" value="UniProtKB-UniRule"/>
</dbReference>
<keyword evidence="6 8" id="KW-0482">Metalloprotease</keyword>
<dbReference type="InterPro" id="IPR023612">
    <property type="entry name" value="Peptidase_M4"/>
</dbReference>
<dbReference type="Pfam" id="PF01447">
    <property type="entry name" value="Peptidase_M4"/>
    <property type="match status" value="1"/>
</dbReference>
<dbReference type="Proteomes" id="UP000198386">
    <property type="component" value="Unassembled WGS sequence"/>
</dbReference>
<dbReference type="CDD" id="cd09597">
    <property type="entry name" value="M4_TLP"/>
    <property type="match status" value="1"/>
</dbReference>
<dbReference type="InterPro" id="IPR001570">
    <property type="entry name" value="Peptidase_M4_C_domain"/>
</dbReference>
<feature type="compositionally biased region" description="Polar residues" evidence="9">
    <location>
        <begin position="194"/>
        <end position="205"/>
    </location>
</feature>
<dbReference type="Pfam" id="PF02868">
    <property type="entry name" value="Peptidase_M4_C"/>
    <property type="match status" value="1"/>
</dbReference>
<evidence type="ECO:0000256" key="2">
    <source>
        <dbReference type="ARBA" id="ARBA00022670"/>
    </source>
</evidence>
<comment type="function">
    <text evidence="8">Extracellular zinc metalloprotease.</text>
</comment>
<evidence type="ECO:0000259" key="10">
    <source>
        <dbReference type="Pfam" id="PF01447"/>
    </source>
</evidence>
<evidence type="ECO:0000256" key="5">
    <source>
        <dbReference type="ARBA" id="ARBA00022833"/>
    </source>
</evidence>
<keyword evidence="5 8" id="KW-0862">Zinc</keyword>
<keyword evidence="13" id="KW-1185">Reference proteome</keyword>
<dbReference type="GO" id="GO:0005576">
    <property type="term" value="C:extracellular region"/>
    <property type="evidence" value="ECO:0007669"/>
    <property type="project" value="UniProtKB-SubCell"/>
</dbReference>
<reference evidence="13" key="1">
    <citation type="submission" date="2017-06" db="EMBL/GenBank/DDBJ databases">
        <authorList>
            <person name="Varghese N."/>
            <person name="Submissions S."/>
        </authorList>
    </citation>
    <scope>NUCLEOTIDE SEQUENCE [LARGE SCALE GENOMIC DNA]</scope>
    <source>
        <strain evidence="13">DSM 45423</strain>
    </source>
</reference>
<dbReference type="OrthoDB" id="291295at2"/>
<proteinExistence type="inferred from homology"/>
<keyword evidence="8" id="KW-0964">Secreted</keyword>
<keyword evidence="4 8" id="KW-0378">Hydrolase</keyword>
<dbReference type="InterPro" id="IPR013856">
    <property type="entry name" value="Peptidase_M4_domain"/>
</dbReference>
<dbReference type="Gene3D" id="3.10.170.10">
    <property type="match status" value="1"/>
</dbReference>
<dbReference type="RefSeq" id="WP_089403111.1">
    <property type="nucleotide sequence ID" value="NZ_FZOH01000002.1"/>
</dbReference>
<comment type="similarity">
    <text evidence="1 8">Belongs to the peptidase M4 family.</text>
</comment>
<feature type="active site" evidence="7">
    <location>
        <position position="321"/>
    </location>
</feature>
<evidence type="ECO:0000313" key="13">
    <source>
        <dbReference type="Proteomes" id="UP000198386"/>
    </source>
</evidence>
<gene>
    <name evidence="12" type="ORF">SAMN04488107_1396</name>
</gene>
<protein>
    <recommendedName>
        <fullName evidence="8">Neutral metalloproteinase</fullName>
        <ecNumber evidence="8">3.4.24.-</ecNumber>
    </recommendedName>
</protein>
<dbReference type="EMBL" id="FZOH01000002">
    <property type="protein sequence ID" value="SNS10634.1"/>
    <property type="molecule type" value="Genomic_DNA"/>
</dbReference>
<evidence type="ECO:0000256" key="4">
    <source>
        <dbReference type="ARBA" id="ARBA00022801"/>
    </source>
</evidence>
<feature type="region of interest" description="Disordered" evidence="9">
    <location>
        <begin position="189"/>
        <end position="213"/>
    </location>
</feature>
<evidence type="ECO:0000259" key="11">
    <source>
        <dbReference type="Pfam" id="PF02868"/>
    </source>
</evidence>
<evidence type="ECO:0000256" key="7">
    <source>
        <dbReference type="PIRSR" id="PIRSR623612-1"/>
    </source>
</evidence>